<evidence type="ECO:0000313" key="1">
    <source>
        <dbReference type="EMBL" id="KAL2518432.1"/>
    </source>
</evidence>
<reference evidence="2" key="1">
    <citation type="submission" date="2024-07" db="EMBL/GenBank/DDBJ databases">
        <title>Two chromosome-level genome assemblies of Korean endemic species Abeliophyllum distichum and Forsythia ovata (Oleaceae).</title>
        <authorList>
            <person name="Jang H."/>
        </authorList>
    </citation>
    <scope>NUCLEOTIDE SEQUENCE [LARGE SCALE GENOMIC DNA]</scope>
</reference>
<sequence length="120" mass="13712">MGSQNGLIFRRRRGAALDIWAELVAPTESTRLFGSTLYVFAYQGPVPSPVLVYKSGQDLVLFSTPGPLILFEQFKFLVVLFPENEDSYESESIEEELTDEERFNASIFKRKTNIEKKKNI</sequence>
<comment type="caution">
    <text evidence="1">The sequence shown here is derived from an EMBL/GenBank/DDBJ whole genome shotgun (WGS) entry which is preliminary data.</text>
</comment>
<gene>
    <name evidence="1" type="ORF">Adt_14679</name>
</gene>
<name>A0ABD1U0A3_9LAMI</name>
<dbReference type="Proteomes" id="UP001604336">
    <property type="component" value="Unassembled WGS sequence"/>
</dbReference>
<evidence type="ECO:0000313" key="2">
    <source>
        <dbReference type="Proteomes" id="UP001604336"/>
    </source>
</evidence>
<proteinExistence type="predicted"/>
<protein>
    <submittedName>
        <fullName evidence="1">Uncharacterized protein</fullName>
    </submittedName>
</protein>
<accession>A0ABD1U0A3</accession>
<keyword evidence="2" id="KW-1185">Reference proteome</keyword>
<organism evidence="1 2">
    <name type="scientific">Abeliophyllum distichum</name>
    <dbReference type="NCBI Taxonomy" id="126358"/>
    <lineage>
        <taxon>Eukaryota</taxon>
        <taxon>Viridiplantae</taxon>
        <taxon>Streptophyta</taxon>
        <taxon>Embryophyta</taxon>
        <taxon>Tracheophyta</taxon>
        <taxon>Spermatophyta</taxon>
        <taxon>Magnoliopsida</taxon>
        <taxon>eudicotyledons</taxon>
        <taxon>Gunneridae</taxon>
        <taxon>Pentapetalae</taxon>
        <taxon>asterids</taxon>
        <taxon>lamiids</taxon>
        <taxon>Lamiales</taxon>
        <taxon>Oleaceae</taxon>
        <taxon>Forsythieae</taxon>
        <taxon>Abeliophyllum</taxon>
    </lineage>
</organism>
<dbReference type="EMBL" id="JBFOLK010000004">
    <property type="protein sequence ID" value="KAL2518432.1"/>
    <property type="molecule type" value="Genomic_DNA"/>
</dbReference>
<dbReference type="AlphaFoldDB" id="A0ABD1U0A3"/>